<proteinExistence type="predicted"/>
<organism evidence="1 2">
    <name type="scientific">Novipirellula aureliae</name>
    <dbReference type="NCBI Taxonomy" id="2527966"/>
    <lineage>
        <taxon>Bacteria</taxon>
        <taxon>Pseudomonadati</taxon>
        <taxon>Planctomycetota</taxon>
        <taxon>Planctomycetia</taxon>
        <taxon>Pirellulales</taxon>
        <taxon>Pirellulaceae</taxon>
        <taxon>Novipirellula</taxon>
    </lineage>
</organism>
<comment type="caution">
    <text evidence="1">The sequence shown here is derived from an EMBL/GenBank/DDBJ whole genome shotgun (WGS) entry which is preliminary data.</text>
</comment>
<name>A0A5C6ED30_9BACT</name>
<reference evidence="1 2" key="1">
    <citation type="submission" date="2019-02" db="EMBL/GenBank/DDBJ databases">
        <title>Deep-cultivation of Planctomycetes and their phenomic and genomic characterization uncovers novel biology.</title>
        <authorList>
            <person name="Wiegand S."/>
            <person name="Jogler M."/>
            <person name="Boedeker C."/>
            <person name="Pinto D."/>
            <person name="Vollmers J."/>
            <person name="Rivas-Marin E."/>
            <person name="Kohn T."/>
            <person name="Peeters S.H."/>
            <person name="Heuer A."/>
            <person name="Rast P."/>
            <person name="Oberbeckmann S."/>
            <person name="Bunk B."/>
            <person name="Jeske O."/>
            <person name="Meyerdierks A."/>
            <person name="Storesund J.E."/>
            <person name="Kallscheuer N."/>
            <person name="Luecker S."/>
            <person name="Lage O.M."/>
            <person name="Pohl T."/>
            <person name="Merkel B.J."/>
            <person name="Hornburger P."/>
            <person name="Mueller R.-W."/>
            <person name="Bruemmer F."/>
            <person name="Labrenz M."/>
            <person name="Spormann A.M."/>
            <person name="Op Den Camp H."/>
            <person name="Overmann J."/>
            <person name="Amann R."/>
            <person name="Jetten M.S.M."/>
            <person name="Mascher T."/>
            <person name="Medema M.H."/>
            <person name="Devos D.P."/>
            <person name="Kaster A.-K."/>
            <person name="Ovreas L."/>
            <person name="Rohde M."/>
            <person name="Galperin M.Y."/>
            <person name="Jogler C."/>
        </authorList>
    </citation>
    <scope>NUCLEOTIDE SEQUENCE [LARGE SCALE GENOMIC DNA]</scope>
    <source>
        <strain evidence="1 2">Q31b</strain>
    </source>
</reference>
<accession>A0A5C6ED30</accession>
<keyword evidence="2" id="KW-1185">Reference proteome</keyword>
<evidence type="ECO:0000313" key="2">
    <source>
        <dbReference type="Proteomes" id="UP000315471"/>
    </source>
</evidence>
<dbReference type="Proteomes" id="UP000315471">
    <property type="component" value="Unassembled WGS sequence"/>
</dbReference>
<dbReference type="AlphaFoldDB" id="A0A5C6ED30"/>
<gene>
    <name evidence="1" type="ORF">Q31b_02900</name>
</gene>
<dbReference type="EMBL" id="SJPY01000001">
    <property type="protein sequence ID" value="TWU45119.1"/>
    <property type="molecule type" value="Genomic_DNA"/>
</dbReference>
<evidence type="ECO:0000313" key="1">
    <source>
        <dbReference type="EMBL" id="TWU45119.1"/>
    </source>
</evidence>
<sequence length="33" mass="3656">MVRLARSEVISVDQCALAVKINKSAECTTHIRL</sequence>
<protein>
    <submittedName>
        <fullName evidence="1">Uncharacterized protein</fullName>
    </submittedName>
</protein>